<dbReference type="HOGENOM" id="CLU_000288_138_11_1"/>
<dbReference type="Pfam" id="PF26640">
    <property type="entry name" value="DUF8212"/>
    <property type="match status" value="1"/>
</dbReference>
<protein>
    <submittedName>
        <fullName evidence="3">Uncharacterized protein</fullName>
    </submittedName>
</protein>
<dbReference type="STRING" id="1229662.W3X8W5"/>
<feature type="domain" description="Heterokaryon incompatibility" evidence="1">
    <location>
        <begin position="22"/>
        <end position="125"/>
    </location>
</feature>
<feature type="domain" description="DUF8212" evidence="2">
    <location>
        <begin position="264"/>
        <end position="286"/>
    </location>
</feature>
<reference evidence="4" key="1">
    <citation type="journal article" date="2015" name="BMC Genomics">
        <title>Genomic and transcriptomic analysis of the endophytic fungus Pestalotiopsis fici reveals its lifestyle and high potential for synthesis of natural products.</title>
        <authorList>
            <person name="Wang X."/>
            <person name="Zhang X."/>
            <person name="Liu L."/>
            <person name="Xiang M."/>
            <person name="Wang W."/>
            <person name="Sun X."/>
            <person name="Che Y."/>
            <person name="Guo L."/>
            <person name="Liu G."/>
            <person name="Guo L."/>
            <person name="Wang C."/>
            <person name="Yin W.B."/>
            <person name="Stadler M."/>
            <person name="Zhang X."/>
            <person name="Liu X."/>
        </authorList>
    </citation>
    <scope>NUCLEOTIDE SEQUENCE [LARGE SCALE GENOMIC DNA]</scope>
    <source>
        <strain evidence="4">W106-1 / CGMCC3.15140</strain>
    </source>
</reference>
<dbReference type="Pfam" id="PF06985">
    <property type="entry name" value="HET"/>
    <property type="match status" value="1"/>
</dbReference>
<dbReference type="PANTHER" id="PTHR10622">
    <property type="entry name" value="HET DOMAIN-CONTAINING PROTEIN"/>
    <property type="match status" value="1"/>
</dbReference>
<dbReference type="Proteomes" id="UP000030651">
    <property type="component" value="Unassembled WGS sequence"/>
</dbReference>
<dbReference type="InParanoid" id="W3X8W5"/>
<dbReference type="InterPro" id="IPR058525">
    <property type="entry name" value="DUF8212"/>
</dbReference>
<evidence type="ECO:0000259" key="1">
    <source>
        <dbReference type="Pfam" id="PF06985"/>
    </source>
</evidence>
<dbReference type="OrthoDB" id="194358at2759"/>
<proteinExistence type="predicted"/>
<organism evidence="3 4">
    <name type="scientific">Pestalotiopsis fici (strain W106-1 / CGMCC3.15140)</name>
    <dbReference type="NCBI Taxonomy" id="1229662"/>
    <lineage>
        <taxon>Eukaryota</taxon>
        <taxon>Fungi</taxon>
        <taxon>Dikarya</taxon>
        <taxon>Ascomycota</taxon>
        <taxon>Pezizomycotina</taxon>
        <taxon>Sordariomycetes</taxon>
        <taxon>Xylariomycetidae</taxon>
        <taxon>Amphisphaeriales</taxon>
        <taxon>Sporocadaceae</taxon>
        <taxon>Pestalotiopsis</taxon>
    </lineage>
</organism>
<dbReference type="EMBL" id="KI912111">
    <property type="protein sequence ID" value="ETS82469.1"/>
    <property type="molecule type" value="Genomic_DNA"/>
</dbReference>
<dbReference type="PANTHER" id="PTHR10622:SF10">
    <property type="entry name" value="HET DOMAIN-CONTAINING PROTEIN"/>
    <property type="match status" value="1"/>
</dbReference>
<dbReference type="GeneID" id="19269358"/>
<dbReference type="eggNOG" id="KOG4177">
    <property type="taxonomic scope" value="Eukaryota"/>
</dbReference>
<dbReference type="RefSeq" id="XP_007831117.1">
    <property type="nucleotide sequence ID" value="XM_007832926.1"/>
</dbReference>
<accession>W3X8W5</accession>
<evidence type="ECO:0000313" key="4">
    <source>
        <dbReference type="Proteomes" id="UP000030651"/>
    </source>
</evidence>
<dbReference type="OMA" id="CHACETQ"/>
<name>W3X8W5_PESFW</name>
<dbReference type="KEGG" id="pfy:PFICI_04345"/>
<dbReference type="InterPro" id="IPR010730">
    <property type="entry name" value="HET"/>
</dbReference>
<evidence type="ECO:0000313" key="3">
    <source>
        <dbReference type="EMBL" id="ETS82469.1"/>
    </source>
</evidence>
<gene>
    <name evidence="3" type="ORF">PFICI_04345</name>
</gene>
<keyword evidence="4" id="KW-1185">Reference proteome</keyword>
<dbReference type="AlphaFoldDB" id="W3X8W5"/>
<sequence length="497" mass="55809">MRLINTHTLEVISKSDNDIPPYAILSHTWGRDNEEATLQDMLVLFEAAKNDPAVLSTHPIARKPGFIKIQQTAKLAASENRDFMWVDTCCIDKTSSAELSEAINSMFRWYQQAEVCYAFLSDIEDSDLEDSADDDQITQSRWFTRGWTLQELIAPPVVHFYSKNWRFLGRKRPASRSTVPIPSPSGKEPDSPLVSDPDFLSIIERATSIDKDLLDGSLDLNEFGVAMRMKWASRRQTTRVEDRAYSLMGLFGVNIPLLYGEGTNAFIRLQEAILLTTDDQSIFAWKCPTGEGGDKLSGLLANDPRFFQYSGHVKPLPSNTITSSTPLGITSAGLRVAIALFKLSDVAPRQFSASVDSDNLFAGVLDCSPYFWVDGDEGSICKPAVVLLWLGGDQFARFNASTLIHVNATGLQHIDVNSYKEVYVKQNPATLSLPEIYLNDQKLVASTHREYVIVDVWLPQGRWDESTRTVRCKTTSNSGIMCIFRYSLRHRNFQDKH</sequence>
<evidence type="ECO:0000259" key="2">
    <source>
        <dbReference type="Pfam" id="PF26640"/>
    </source>
</evidence>